<keyword evidence="2" id="KW-1185">Reference proteome</keyword>
<organism evidence="1 2">
    <name type="scientific">Mycobacterium attenuatum</name>
    <dbReference type="NCBI Taxonomy" id="2341086"/>
    <lineage>
        <taxon>Bacteria</taxon>
        <taxon>Bacillati</taxon>
        <taxon>Actinomycetota</taxon>
        <taxon>Actinomycetes</taxon>
        <taxon>Mycobacteriales</taxon>
        <taxon>Mycobacteriaceae</taxon>
        <taxon>Mycobacterium</taxon>
    </lineage>
</organism>
<accession>A0A498QIL7</accession>
<proteinExistence type="predicted"/>
<protein>
    <submittedName>
        <fullName evidence="1">Uncharacterized protein</fullName>
    </submittedName>
</protein>
<reference evidence="1 2" key="1">
    <citation type="submission" date="2018-09" db="EMBL/GenBank/DDBJ databases">
        <authorList>
            <person name="Tagini F."/>
        </authorList>
    </citation>
    <scope>NUCLEOTIDE SEQUENCE [LARGE SCALE GENOMIC DNA]</scope>
    <source>
        <strain evidence="1 2">MK136</strain>
    </source>
</reference>
<evidence type="ECO:0000313" key="2">
    <source>
        <dbReference type="Proteomes" id="UP000273307"/>
    </source>
</evidence>
<name>A0A498QIL7_9MYCO</name>
<sequence>MNNDDGTPKLAWQHAWHYGIETGRYILVGEPGVDWREAVLQIGPNFETAPLHTDPRIAAEQQVLDNMVIQQHQREQIKPESEDRSK</sequence>
<dbReference type="RefSeq" id="WP_122526303.1">
    <property type="nucleotide sequence ID" value="NZ_UPHP01000149.1"/>
</dbReference>
<dbReference type="OrthoDB" id="9810066at2"/>
<evidence type="ECO:0000313" key="1">
    <source>
        <dbReference type="EMBL" id="VBA44352.1"/>
    </source>
</evidence>
<dbReference type="AlphaFoldDB" id="A0A498QIL7"/>
<dbReference type="Proteomes" id="UP000273307">
    <property type="component" value="Unassembled WGS sequence"/>
</dbReference>
<dbReference type="EMBL" id="UPHP01000149">
    <property type="protein sequence ID" value="VBA44352.1"/>
    <property type="molecule type" value="Genomic_DNA"/>
</dbReference>
<gene>
    <name evidence="1" type="ORF">LAUMK136_05598</name>
</gene>